<dbReference type="OrthoDB" id="9975758at2759"/>
<name>A0A4U0VEZ9_9PEZI</name>
<protein>
    <submittedName>
        <fullName evidence="1">Uncharacterized protein</fullName>
    </submittedName>
</protein>
<gene>
    <name evidence="1" type="ORF">B0A54_02760</name>
</gene>
<sequence length="205" mass="22667">MATVNIIIRPPSFSAANPPLGYQSPTLAWLTETWHVTHSTLPMWKNKRNVRIQYTPLPPSTGSNSAASETDRIDDLVTYQGLTGDKVTTLHGVDKLSTTTSTGSNGQAKDAWDWRGKGWLKIAGSHWEVLGWGEEVATGNKWVVTEFAKTLFTPAGVDVYSQRPEGLQQITLEGIKRALEGTGDENVKRMAVELFEIKRDDARND</sequence>
<evidence type="ECO:0000313" key="1">
    <source>
        <dbReference type="EMBL" id="TKA47282.1"/>
    </source>
</evidence>
<accession>A0A4U0VEZ9</accession>
<reference evidence="1 2" key="1">
    <citation type="submission" date="2017-03" db="EMBL/GenBank/DDBJ databases">
        <title>Genomes of endolithic fungi from Antarctica.</title>
        <authorList>
            <person name="Coleine C."/>
            <person name="Masonjones S."/>
            <person name="Stajich J.E."/>
        </authorList>
    </citation>
    <scope>NUCLEOTIDE SEQUENCE [LARGE SCALE GENOMIC DNA]</scope>
    <source>
        <strain evidence="1 2">CCFEE 5311</strain>
    </source>
</reference>
<dbReference type="AlphaFoldDB" id="A0A4U0VEZ9"/>
<evidence type="ECO:0000313" key="2">
    <source>
        <dbReference type="Proteomes" id="UP000310066"/>
    </source>
</evidence>
<comment type="caution">
    <text evidence="1">The sequence shown here is derived from an EMBL/GenBank/DDBJ whole genome shotgun (WGS) entry which is preliminary data.</text>
</comment>
<dbReference type="Proteomes" id="UP000310066">
    <property type="component" value="Unassembled WGS sequence"/>
</dbReference>
<proteinExistence type="predicted"/>
<dbReference type="STRING" id="329885.A0A4U0VEZ9"/>
<organism evidence="1 2">
    <name type="scientific">Friedmanniomyces endolithicus</name>
    <dbReference type="NCBI Taxonomy" id="329885"/>
    <lineage>
        <taxon>Eukaryota</taxon>
        <taxon>Fungi</taxon>
        <taxon>Dikarya</taxon>
        <taxon>Ascomycota</taxon>
        <taxon>Pezizomycotina</taxon>
        <taxon>Dothideomycetes</taxon>
        <taxon>Dothideomycetidae</taxon>
        <taxon>Mycosphaerellales</taxon>
        <taxon>Teratosphaeriaceae</taxon>
        <taxon>Friedmanniomyces</taxon>
    </lineage>
</organism>
<dbReference type="EMBL" id="NAJP01000006">
    <property type="protein sequence ID" value="TKA47282.1"/>
    <property type="molecule type" value="Genomic_DNA"/>
</dbReference>